<organism evidence="1">
    <name type="scientific">marine sediment metagenome</name>
    <dbReference type="NCBI Taxonomy" id="412755"/>
    <lineage>
        <taxon>unclassified sequences</taxon>
        <taxon>metagenomes</taxon>
        <taxon>ecological metagenomes</taxon>
    </lineage>
</organism>
<name>X1UIA5_9ZZZZ</name>
<sequence length="64" mass="6865">MTKDAAFEEAKSLSNGKGIINLGAGPHRTFLAQVIAESPEVLANIDIALDGMPHFLQLDMETEP</sequence>
<evidence type="ECO:0000313" key="1">
    <source>
        <dbReference type="EMBL" id="GAI92089.1"/>
    </source>
</evidence>
<accession>X1UIA5</accession>
<gene>
    <name evidence="1" type="ORF">S12H4_36552</name>
</gene>
<reference evidence="1" key="1">
    <citation type="journal article" date="2014" name="Front. Microbiol.">
        <title>High frequency of phylogenetically diverse reductive dehalogenase-homologous genes in deep subseafloor sedimentary metagenomes.</title>
        <authorList>
            <person name="Kawai M."/>
            <person name="Futagami T."/>
            <person name="Toyoda A."/>
            <person name="Takaki Y."/>
            <person name="Nishi S."/>
            <person name="Hori S."/>
            <person name="Arai W."/>
            <person name="Tsubouchi T."/>
            <person name="Morono Y."/>
            <person name="Uchiyama I."/>
            <person name="Ito T."/>
            <person name="Fujiyama A."/>
            <person name="Inagaki F."/>
            <person name="Takami H."/>
        </authorList>
    </citation>
    <scope>NUCLEOTIDE SEQUENCE</scope>
    <source>
        <strain evidence="1">Expedition CK06-06</strain>
    </source>
</reference>
<comment type="caution">
    <text evidence="1">The sequence shown here is derived from an EMBL/GenBank/DDBJ whole genome shotgun (WGS) entry which is preliminary data.</text>
</comment>
<dbReference type="AlphaFoldDB" id="X1UIA5"/>
<feature type="non-terminal residue" evidence="1">
    <location>
        <position position="64"/>
    </location>
</feature>
<dbReference type="EMBL" id="BARW01021794">
    <property type="protein sequence ID" value="GAI92089.1"/>
    <property type="molecule type" value="Genomic_DNA"/>
</dbReference>
<protein>
    <submittedName>
        <fullName evidence="1">Uncharacterized protein</fullName>
    </submittedName>
</protein>
<proteinExistence type="predicted"/>